<dbReference type="OrthoDB" id="9792687at2"/>
<dbReference type="AlphaFoldDB" id="A0A563U0V8"/>
<sequence length="310" mass="34570">MATTAQSTTQSNTFVDTYQEVTDAVIKALEEGTVIWQCPWNQVGLPKNITTNVNYRGWNLFLLNFHAMIKGYPTPYYITYKQANQLKGSIKKGEKGIRIIYWATVELKNQQEDTNPQPATESAAKPRTIMVPKAYTVFNIAQTEGIEFPHFEVKERSEAEKIEACENVIASMPNKPTIRKNGTNAYYQPSTDIVVVPSLKRSKSNEAFYSTLFHELAHSTGHESRLNRRELLNADGFGSAAYAKEELTAEMTAAFLGAISGIGQATFDNSAAYIDNWLSALKNDKTLVIKAAAQAQRAAEYIMQVTYEPA</sequence>
<dbReference type="InterPro" id="IPR013610">
    <property type="entry name" value="ArdC_N"/>
</dbReference>
<dbReference type="Pfam" id="PF08401">
    <property type="entry name" value="ArdcN"/>
    <property type="match status" value="1"/>
</dbReference>
<dbReference type="Proteomes" id="UP000320042">
    <property type="component" value="Unassembled WGS sequence"/>
</dbReference>
<proteinExistence type="predicted"/>
<keyword evidence="4" id="KW-1185">Reference proteome</keyword>
<organism evidence="3 4">
    <name type="scientific">Mucilaginibacter pallidiroseus</name>
    <dbReference type="NCBI Taxonomy" id="2599295"/>
    <lineage>
        <taxon>Bacteria</taxon>
        <taxon>Pseudomonadati</taxon>
        <taxon>Bacteroidota</taxon>
        <taxon>Sphingobacteriia</taxon>
        <taxon>Sphingobacteriales</taxon>
        <taxon>Sphingobacteriaceae</taxon>
        <taxon>Mucilaginibacter</taxon>
    </lineage>
</organism>
<name>A0A563U0V8_9SPHI</name>
<comment type="caution">
    <text evidence="3">The sequence shown here is derived from an EMBL/GenBank/DDBJ whole genome shotgun (WGS) entry which is preliminary data.</text>
</comment>
<reference evidence="3 4" key="1">
    <citation type="submission" date="2019-07" db="EMBL/GenBank/DDBJ databases">
        <authorList>
            <person name="Kim J."/>
        </authorList>
    </citation>
    <scope>NUCLEOTIDE SEQUENCE [LARGE SCALE GENOMIC DNA]</scope>
    <source>
        <strain evidence="4">dk17</strain>
    </source>
</reference>
<evidence type="ECO:0000259" key="1">
    <source>
        <dbReference type="Pfam" id="PF08401"/>
    </source>
</evidence>
<accession>A0A563U0V8</accession>
<feature type="domain" description="N-terminal" evidence="1">
    <location>
        <begin position="16"/>
        <end position="138"/>
    </location>
</feature>
<evidence type="ECO:0000313" key="3">
    <source>
        <dbReference type="EMBL" id="TWR25258.1"/>
    </source>
</evidence>
<evidence type="ECO:0000313" key="4">
    <source>
        <dbReference type="Proteomes" id="UP000320042"/>
    </source>
</evidence>
<dbReference type="Pfam" id="PF18818">
    <property type="entry name" value="MPTase-PolyVal"/>
    <property type="match status" value="1"/>
</dbReference>
<dbReference type="RefSeq" id="WP_146383229.1">
    <property type="nucleotide sequence ID" value="NZ_VOEJ01000009.1"/>
</dbReference>
<dbReference type="PIRSF" id="PIRSF037112">
    <property type="entry name" value="Antirestriction_ArdC"/>
    <property type="match status" value="1"/>
</dbReference>
<dbReference type="GO" id="GO:0003697">
    <property type="term" value="F:single-stranded DNA binding"/>
    <property type="evidence" value="ECO:0007669"/>
    <property type="project" value="InterPro"/>
</dbReference>
<dbReference type="EMBL" id="VOEJ01000009">
    <property type="protein sequence ID" value="TWR25258.1"/>
    <property type="molecule type" value="Genomic_DNA"/>
</dbReference>
<feature type="domain" description="Polyvalent protein metallopeptidase" evidence="2">
    <location>
        <begin position="175"/>
        <end position="294"/>
    </location>
</feature>
<gene>
    <name evidence="3" type="ORF">FPZ43_17465</name>
</gene>
<dbReference type="InterPro" id="IPR041459">
    <property type="entry name" value="MPTase-PolyVal"/>
</dbReference>
<protein>
    <submittedName>
        <fullName evidence="3">DUF1738 domain-containing protein</fullName>
    </submittedName>
</protein>
<evidence type="ECO:0000259" key="2">
    <source>
        <dbReference type="Pfam" id="PF18818"/>
    </source>
</evidence>
<dbReference type="InterPro" id="IPR017113">
    <property type="entry name" value="Antirestriction_ArdC"/>
</dbReference>